<name>A0A8J6U4N8_9FLAO</name>
<dbReference type="PANTHER" id="PTHR30600:SF10">
    <property type="entry name" value="BLL6722 PROTEIN"/>
    <property type="match status" value="1"/>
</dbReference>
<dbReference type="InterPro" id="IPR038352">
    <property type="entry name" value="Imelysin_sf"/>
</dbReference>
<dbReference type="InterPro" id="IPR009056">
    <property type="entry name" value="Cyt_c-like_dom"/>
</dbReference>
<comment type="caution">
    <text evidence="9">The sequence shown here is derived from an EMBL/GenBank/DDBJ whole genome shotgun (WGS) entry which is preliminary data.</text>
</comment>
<dbReference type="AlphaFoldDB" id="A0A8J6U4N8"/>
<keyword evidence="4" id="KW-0732">Signal</keyword>
<dbReference type="Pfam" id="PF03150">
    <property type="entry name" value="CCP_MauG"/>
    <property type="match status" value="1"/>
</dbReference>
<keyword evidence="5" id="KW-0560">Oxidoreductase</keyword>
<feature type="domain" description="Cytochrome c" evidence="8">
    <location>
        <begin position="306"/>
        <end position="433"/>
    </location>
</feature>
<dbReference type="SUPFAM" id="SSF46626">
    <property type="entry name" value="Cytochrome c"/>
    <property type="match status" value="2"/>
</dbReference>
<dbReference type="EMBL" id="JACVXD010000001">
    <property type="protein sequence ID" value="MBD0823094.1"/>
    <property type="molecule type" value="Genomic_DNA"/>
</dbReference>
<evidence type="ECO:0000313" key="9">
    <source>
        <dbReference type="EMBL" id="MBD0823094.1"/>
    </source>
</evidence>
<dbReference type="PANTHER" id="PTHR30600">
    <property type="entry name" value="CYTOCHROME C PEROXIDASE-RELATED"/>
    <property type="match status" value="1"/>
</dbReference>
<dbReference type="Gene3D" id="1.10.760.10">
    <property type="entry name" value="Cytochrome c-like domain"/>
    <property type="match status" value="2"/>
</dbReference>
<dbReference type="InterPro" id="IPR036909">
    <property type="entry name" value="Cyt_c-like_dom_sf"/>
</dbReference>
<sequence length="597" mass="68452">MQNIKLFITKAHVFSVCLFIVFIFSCKKENTTNSNHIAPLEALNQYYSKNLRRCISYVDTLAKSQNKESAEKNYLQARKYFKICEPILAFADAENYKALNQPNILKVEEEDATDIKIMNPFGFQVLEETLYDDNFDIHTLQNIASKTKSRLELVSNNSQLRFKDYHVLWLVRDEIARIALTGITGFDSPVLEQSLKESEFAYQTIAEILKIYESHFTSEELMTSWQSELQATQQNLDASFSSFNRYNFIKYHTHKQLELIVKTKKDWNLEFPYELAFNNDMTSLFSKNTFNLSYFSSEQFDSLPKAKIELGQKLFNEKALSKNNAISCATCHQKDKYFTDGLTISKGVTRNSPTLLYSALQKSFFYDNRAGSLEGQIVAVVNNKNEFHSDLQHLEQTVSNNQKYVEAFKEVYNDSVSQDYVRNAIATYIRSLTPFNSKFDNNINGKENTLTASEQRGFNLFTGKAKCATCHFPPTFNGTVPVLYKESEMELIGVPQTNDTINAEIDDDLGRFTVFNTEEKKHFFKTSTVRNVAKTAPYMHNGVYTTLNDVVDFYNRGGGIGLGMNIEHQTLPPDPLNLNQQEITDLIAFMESLTDEL</sequence>
<dbReference type="PROSITE" id="PS51007">
    <property type="entry name" value="CYTC"/>
    <property type="match status" value="2"/>
</dbReference>
<protein>
    <submittedName>
        <fullName evidence="9">Methylamine utilization protein</fullName>
    </submittedName>
</protein>
<evidence type="ECO:0000256" key="5">
    <source>
        <dbReference type="ARBA" id="ARBA00023002"/>
    </source>
</evidence>
<evidence type="ECO:0000313" key="10">
    <source>
        <dbReference type="Proteomes" id="UP000621516"/>
    </source>
</evidence>
<dbReference type="PROSITE" id="PS51257">
    <property type="entry name" value="PROKAR_LIPOPROTEIN"/>
    <property type="match status" value="1"/>
</dbReference>
<dbReference type="Gene3D" id="1.20.1420.20">
    <property type="entry name" value="M75 peptidase, HXXE motif"/>
    <property type="match status" value="1"/>
</dbReference>
<organism evidence="9 10">
    <name type="scientific">Aestuariibaculum marinum</name>
    <dbReference type="NCBI Taxonomy" id="2683592"/>
    <lineage>
        <taxon>Bacteria</taxon>
        <taxon>Pseudomonadati</taxon>
        <taxon>Bacteroidota</taxon>
        <taxon>Flavobacteriia</taxon>
        <taxon>Flavobacteriales</taxon>
        <taxon>Flavobacteriaceae</taxon>
    </lineage>
</organism>
<dbReference type="InterPro" id="IPR004852">
    <property type="entry name" value="Di-haem_cyt_c_peroxidsae"/>
</dbReference>
<evidence type="ECO:0000256" key="2">
    <source>
        <dbReference type="ARBA" id="ARBA00022617"/>
    </source>
</evidence>
<keyword evidence="6 7" id="KW-0408">Iron</keyword>
<evidence type="ECO:0000256" key="4">
    <source>
        <dbReference type="ARBA" id="ARBA00022729"/>
    </source>
</evidence>
<dbReference type="InterPro" id="IPR051395">
    <property type="entry name" value="Cytochrome_c_Peroxidase/MauG"/>
</dbReference>
<dbReference type="Proteomes" id="UP000621516">
    <property type="component" value="Unassembled WGS sequence"/>
</dbReference>
<evidence type="ECO:0000259" key="8">
    <source>
        <dbReference type="PROSITE" id="PS51007"/>
    </source>
</evidence>
<dbReference type="GO" id="GO:0046872">
    <property type="term" value="F:metal ion binding"/>
    <property type="evidence" value="ECO:0007669"/>
    <property type="project" value="UniProtKB-KW"/>
</dbReference>
<accession>A0A8J6U4N8</accession>
<proteinExistence type="predicted"/>
<evidence type="ECO:0000256" key="7">
    <source>
        <dbReference type="PROSITE-ProRule" id="PRU00433"/>
    </source>
</evidence>
<gene>
    <name evidence="9" type="ORF">ICJ85_03585</name>
</gene>
<dbReference type="GO" id="GO:0009055">
    <property type="term" value="F:electron transfer activity"/>
    <property type="evidence" value="ECO:0007669"/>
    <property type="project" value="InterPro"/>
</dbReference>
<dbReference type="GO" id="GO:0004130">
    <property type="term" value="F:cytochrome-c peroxidase activity"/>
    <property type="evidence" value="ECO:0007669"/>
    <property type="project" value="TreeGrafter"/>
</dbReference>
<feature type="domain" description="Cytochrome c" evidence="8">
    <location>
        <begin position="452"/>
        <end position="594"/>
    </location>
</feature>
<keyword evidence="10" id="KW-1185">Reference proteome</keyword>
<evidence type="ECO:0000256" key="6">
    <source>
        <dbReference type="ARBA" id="ARBA00023004"/>
    </source>
</evidence>
<evidence type="ECO:0000256" key="3">
    <source>
        <dbReference type="ARBA" id="ARBA00022723"/>
    </source>
</evidence>
<comment type="subcellular location">
    <subcellularLocation>
        <location evidence="1">Cell envelope</location>
    </subcellularLocation>
</comment>
<keyword evidence="3 7" id="KW-0479">Metal-binding</keyword>
<dbReference type="GO" id="GO:0020037">
    <property type="term" value="F:heme binding"/>
    <property type="evidence" value="ECO:0007669"/>
    <property type="project" value="InterPro"/>
</dbReference>
<reference evidence="9 10" key="1">
    <citation type="journal article" date="2018" name="J. Microbiol.">
        <title>Aestuariibaculum marinum sp. nov., a marine bacterium isolated from seawater in South Korea.</title>
        <authorList>
            <person name="Choi J."/>
            <person name="Lee D."/>
            <person name="Jang J.H."/>
            <person name="Cha S."/>
            <person name="Seo T."/>
        </authorList>
    </citation>
    <scope>NUCLEOTIDE SEQUENCE [LARGE SCALE GENOMIC DNA]</scope>
    <source>
        <strain evidence="9 10">IP7</strain>
    </source>
</reference>
<evidence type="ECO:0000256" key="1">
    <source>
        <dbReference type="ARBA" id="ARBA00004196"/>
    </source>
</evidence>
<dbReference type="RefSeq" id="WP_188222393.1">
    <property type="nucleotide sequence ID" value="NZ_JACVXD010000001.1"/>
</dbReference>
<keyword evidence="2 7" id="KW-0349">Heme</keyword>
<dbReference type="GO" id="GO:0030313">
    <property type="term" value="C:cell envelope"/>
    <property type="evidence" value="ECO:0007669"/>
    <property type="project" value="UniProtKB-SubCell"/>
</dbReference>